<evidence type="ECO:0000259" key="21">
    <source>
        <dbReference type="PROSITE" id="PS50042"/>
    </source>
</evidence>
<dbReference type="PROSITE" id="PS00107">
    <property type="entry name" value="PROTEIN_KINASE_ATP"/>
    <property type="match status" value="1"/>
</dbReference>
<dbReference type="GO" id="GO:0004692">
    <property type="term" value="F:cGMP-dependent protein kinase activity"/>
    <property type="evidence" value="ECO:0007669"/>
    <property type="project" value="UniProtKB-EC"/>
</dbReference>
<dbReference type="GO" id="GO:0005524">
    <property type="term" value="F:ATP binding"/>
    <property type="evidence" value="ECO:0007669"/>
    <property type="project" value="UniProtKB-UniRule"/>
</dbReference>
<dbReference type="OrthoDB" id="100546at2759"/>
<reference evidence="23" key="1">
    <citation type="submission" date="2021-02" db="EMBL/GenBank/DDBJ databases">
        <authorList>
            <person name="Dougan E. K."/>
            <person name="Rhodes N."/>
            <person name="Thang M."/>
            <person name="Chan C."/>
        </authorList>
    </citation>
    <scope>NUCLEOTIDE SEQUENCE</scope>
</reference>
<keyword evidence="18" id="KW-0175">Coiled coil</keyword>
<keyword evidence="5" id="KW-0723">Serine/threonine-protein kinase</keyword>
<comment type="similarity">
    <text evidence="2">Belongs to the protein kinase superfamily. AGC Ser/Thr protein kinase family. cGMP subfamily.</text>
</comment>
<evidence type="ECO:0000256" key="8">
    <source>
        <dbReference type="ARBA" id="ARBA00022723"/>
    </source>
</evidence>
<dbReference type="GO" id="GO:0005952">
    <property type="term" value="C:cAMP-dependent protein kinase complex"/>
    <property type="evidence" value="ECO:0007669"/>
    <property type="project" value="TreeGrafter"/>
</dbReference>
<comment type="cofactor">
    <cofactor evidence="1">
        <name>Mg(2+)</name>
        <dbReference type="ChEBI" id="CHEBI:18420"/>
    </cofactor>
</comment>
<feature type="region of interest" description="Disordered" evidence="19">
    <location>
        <begin position="447"/>
        <end position="472"/>
    </location>
</feature>
<feature type="compositionally biased region" description="Acidic residues" evidence="19">
    <location>
        <begin position="3808"/>
        <end position="3820"/>
    </location>
</feature>
<feature type="region of interest" description="Disordered" evidence="19">
    <location>
        <begin position="2668"/>
        <end position="2691"/>
    </location>
</feature>
<keyword evidence="24" id="KW-1185">Reference proteome</keyword>
<feature type="coiled-coil region" evidence="18">
    <location>
        <begin position="224"/>
        <end position="251"/>
    </location>
</feature>
<keyword evidence="13" id="KW-0142">cGMP-binding</keyword>
<dbReference type="PROSITE" id="PS00108">
    <property type="entry name" value="PROTEIN_KINASE_ST"/>
    <property type="match status" value="1"/>
</dbReference>
<evidence type="ECO:0000256" key="16">
    <source>
        <dbReference type="ARBA" id="ARBA00047462"/>
    </source>
</evidence>
<evidence type="ECO:0000256" key="17">
    <source>
        <dbReference type="PROSITE-ProRule" id="PRU10141"/>
    </source>
</evidence>
<dbReference type="Gene3D" id="3.30.200.20">
    <property type="entry name" value="Phosphorylase Kinase, domain 1"/>
    <property type="match status" value="1"/>
</dbReference>
<dbReference type="InterPro" id="IPR018490">
    <property type="entry name" value="cNMP-bd_dom_sf"/>
</dbReference>
<keyword evidence="11 17" id="KW-0067">ATP-binding</keyword>
<dbReference type="GO" id="GO:0046872">
    <property type="term" value="F:metal ion binding"/>
    <property type="evidence" value="ECO:0007669"/>
    <property type="project" value="UniProtKB-KW"/>
</dbReference>
<dbReference type="SMART" id="SM00220">
    <property type="entry name" value="S_TKc"/>
    <property type="match status" value="1"/>
</dbReference>
<dbReference type="InterPro" id="IPR000961">
    <property type="entry name" value="AGC-kinase_C"/>
</dbReference>
<evidence type="ECO:0000256" key="18">
    <source>
        <dbReference type="SAM" id="Coils"/>
    </source>
</evidence>
<comment type="caution">
    <text evidence="23">The sequence shown here is derived from an EMBL/GenBank/DDBJ whole genome shotgun (WGS) entry which is preliminary data.</text>
</comment>
<evidence type="ECO:0000256" key="11">
    <source>
        <dbReference type="ARBA" id="ARBA00022840"/>
    </source>
</evidence>
<keyword evidence="7" id="KW-0808">Transferase</keyword>
<feature type="region of interest" description="Disordered" evidence="19">
    <location>
        <begin position="2881"/>
        <end position="2919"/>
    </location>
</feature>
<evidence type="ECO:0000256" key="9">
    <source>
        <dbReference type="ARBA" id="ARBA00022741"/>
    </source>
</evidence>
<feature type="region of interest" description="Disordered" evidence="19">
    <location>
        <begin position="594"/>
        <end position="630"/>
    </location>
</feature>
<proteinExistence type="inferred from homology"/>
<dbReference type="EMBL" id="CAJNNV010032413">
    <property type="protein sequence ID" value="CAE8639921.1"/>
    <property type="molecule type" value="Genomic_DNA"/>
</dbReference>
<name>A0A813HR73_POLGL</name>
<organism evidence="23 24">
    <name type="scientific">Polarella glacialis</name>
    <name type="common">Dinoflagellate</name>
    <dbReference type="NCBI Taxonomy" id="89957"/>
    <lineage>
        <taxon>Eukaryota</taxon>
        <taxon>Sar</taxon>
        <taxon>Alveolata</taxon>
        <taxon>Dinophyceae</taxon>
        <taxon>Suessiales</taxon>
        <taxon>Suessiaceae</taxon>
        <taxon>Polarella</taxon>
    </lineage>
</organism>
<dbReference type="InterPro" id="IPR000719">
    <property type="entry name" value="Prot_kinase_dom"/>
</dbReference>
<dbReference type="InterPro" id="IPR008271">
    <property type="entry name" value="Ser/Thr_kinase_AS"/>
</dbReference>
<evidence type="ECO:0000256" key="2">
    <source>
        <dbReference type="ARBA" id="ARBA00006352"/>
    </source>
</evidence>
<evidence type="ECO:0000259" key="22">
    <source>
        <dbReference type="PROSITE" id="PS51285"/>
    </source>
</evidence>
<dbReference type="GO" id="GO:0004691">
    <property type="term" value="F:cAMP-dependent protein kinase activity"/>
    <property type="evidence" value="ECO:0007669"/>
    <property type="project" value="TreeGrafter"/>
</dbReference>
<evidence type="ECO:0000256" key="19">
    <source>
        <dbReference type="SAM" id="MobiDB-lite"/>
    </source>
</evidence>
<keyword evidence="8" id="KW-0479">Metal-binding</keyword>
<dbReference type="Gene3D" id="1.10.510.10">
    <property type="entry name" value="Transferase(Phosphotransferase) domain 1"/>
    <property type="match status" value="1"/>
</dbReference>
<protein>
    <recommendedName>
        <fullName evidence="14">cGMP-dependent protein kinase</fullName>
        <ecNumber evidence="3">2.7.11.12</ecNumber>
    </recommendedName>
</protein>
<dbReference type="PROSITE" id="PS51285">
    <property type="entry name" value="AGC_KINASE_CTER"/>
    <property type="match status" value="1"/>
</dbReference>
<feature type="compositionally biased region" description="Low complexity" evidence="19">
    <location>
        <begin position="2882"/>
        <end position="2898"/>
    </location>
</feature>
<dbReference type="SMART" id="SM00100">
    <property type="entry name" value="cNMP"/>
    <property type="match status" value="3"/>
</dbReference>
<accession>A0A813HR73</accession>
<dbReference type="GO" id="GO:0030553">
    <property type="term" value="F:cGMP binding"/>
    <property type="evidence" value="ECO:0007669"/>
    <property type="project" value="UniProtKB-KW"/>
</dbReference>
<dbReference type="SUPFAM" id="SSF51206">
    <property type="entry name" value="cAMP-binding domain-like"/>
    <property type="match status" value="3"/>
</dbReference>
<feature type="compositionally biased region" description="Low complexity" evidence="19">
    <location>
        <begin position="2815"/>
        <end position="2830"/>
    </location>
</feature>
<dbReference type="Pfam" id="PF00069">
    <property type="entry name" value="Pkinase"/>
    <property type="match status" value="1"/>
</dbReference>
<feature type="region of interest" description="Disordered" evidence="19">
    <location>
        <begin position="2107"/>
        <end position="2126"/>
    </location>
</feature>
<feature type="region of interest" description="Disordered" evidence="19">
    <location>
        <begin position="2815"/>
        <end position="2867"/>
    </location>
</feature>
<comment type="catalytic activity">
    <reaction evidence="15">
        <text>L-threonyl-[protein] + ATP = O-phospho-L-threonyl-[protein] + ADP + H(+)</text>
        <dbReference type="Rhea" id="RHEA:46608"/>
        <dbReference type="Rhea" id="RHEA-COMP:11060"/>
        <dbReference type="Rhea" id="RHEA-COMP:11605"/>
        <dbReference type="ChEBI" id="CHEBI:15378"/>
        <dbReference type="ChEBI" id="CHEBI:30013"/>
        <dbReference type="ChEBI" id="CHEBI:30616"/>
        <dbReference type="ChEBI" id="CHEBI:61977"/>
        <dbReference type="ChEBI" id="CHEBI:456216"/>
        <dbReference type="EC" id="2.7.11.12"/>
    </reaction>
</comment>
<dbReference type="PROSITE" id="PS50042">
    <property type="entry name" value="CNMP_BINDING_3"/>
    <property type="match status" value="3"/>
</dbReference>
<evidence type="ECO:0000256" key="14">
    <source>
        <dbReference type="ARBA" id="ARBA00024113"/>
    </source>
</evidence>
<evidence type="ECO:0000256" key="4">
    <source>
        <dbReference type="ARBA" id="ARBA00022490"/>
    </source>
</evidence>
<keyword evidence="9 17" id="KW-0547">Nucleotide-binding</keyword>
<dbReference type="InterPro" id="IPR011009">
    <property type="entry name" value="Kinase-like_dom_sf"/>
</dbReference>
<dbReference type="InterPro" id="IPR014710">
    <property type="entry name" value="RmlC-like_jellyroll"/>
</dbReference>
<evidence type="ECO:0000256" key="10">
    <source>
        <dbReference type="ARBA" id="ARBA00022777"/>
    </source>
</evidence>
<dbReference type="Pfam" id="PF00027">
    <property type="entry name" value="cNMP_binding"/>
    <property type="match status" value="2"/>
</dbReference>
<evidence type="ECO:0000313" key="24">
    <source>
        <dbReference type="Proteomes" id="UP000654075"/>
    </source>
</evidence>
<feature type="domain" description="Cyclic nucleotide-binding" evidence="21">
    <location>
        <begin position="3380"/>
        <end position="3479"/>
    </location>
</feature>
<keyword evidence="4" id="KW-0963">Cytoplasm</keyword>
<feature type="region of interest" description="Disordered" evidence="19">
    <location>
        <begin position="2309"/>
        <end position="2332"/>
    </location>
</feature>
<evidence type="ECO:0000256" key="3">
    <source>
        <dbReference type="ARBA" id="ARBA00012428"/>
    </source>
</evidence>
<evidence type="ECO:0000256" key="15">
    <source>
        <dbReference type="ARBA" id="ARBA00047298"/>
    </source>
</evidence>
<feature type="compositionally biased region" description="Polar residues" evidence="19">
    <location>
        <begin position="2845"/>
        <end position="2867"/>
    </location>
</feature>
<dbReference type="CDD" id="cd00038">
    <property type="entry name" value="CAP_ED"/>
    <property type="match status" value="3"/>
</dbReference>
<sequence>SANGFWDCFQGFSAPAVAQQKERISVGVPDAEVARAVTKVLNGHLAKLQTGFTQQLRSFEVQLSGLPSADNVRSWDFAARQDMELLKRQVLLLDRQRCRRNLEVGSLRKALKEVRSVFGSGSGAFGVGGSDGHLAASQLLNEVRCERERRQAEKNYLEEQIAKLQAEIQEQTAAPAIDPEKEKLKTSVRSLHMSIESKDKFACWVCNRAHERQEDSDEPGCESDDRVQDEVKLLRSRVAEMREELQELTGGSIGSSREVQFSSSVELQELEGCEDARSFRDRLTTPFIKEVIGGRFQLRFSCEPPIVEESTLSPASSMRPVRDRMATPFISESSFAVGEASVHFSDAVTTVHVPEVLETAPETVPEVGSRSVRNRIATPGLAPTPLSEESHVHLAPYLTSVEEFEPHNPSSLRTSRNRIATPHIALEVAVAAGAEDFGRSVSFSGSTDMEMVPSSGVERPSRDRIATPVASRSSTTQVFSDRVLFSDQTDVEVMSVARMDRTSREREATPFFPKETEQDSETIVRFAEAPAIAAMPNGGTECPVPGRIANLFVSESVAAQVSDARVHFAESADVDETPSSGSERPVRGRISTPFLSESASEQVSDARAHLTESADVDEEPSSGTERPVRGRISTPFVSESAVSEVFNARVHFAESADVDAEPSSGTERPVSGRISTPFLSESVSEHVSSAKVHFAESADVDAEPSSGTERPVRGRIATPFVLESALEQVSDARVHFAESADVDEVQSSGTERPVRGRISTPFLSESASEQVSDARVHFAESADVDEEPSSGTERPVRGRISTPFVSESAVSEVFNARVHFAESADVDAEPSSGTERPVRGRISTPFLSESVSEHVSSAKVHFAEADDVDEVPSSGTEHPVRGRIATPFVLESALEQVSDARVHFAESADVDEVPSSGTERPVRGRISTPFLSESASEEVSDARVHFAESTDVAEVPSSGTERPVRGRISTPFVSEAASEQVSDARVHFAESTDVAEVPSSGTERPVRGRISTPFLLESAAEQLSGARVLFADADDVDEVLSSGTERTIRGRVSFHFVSDSASARVSDARVRFAESAGVDMEPEIEPSSDTERPVRGRILTPLLSESAAEQLSDARVHFAESADVDEVQSSGTERPVRGRISTPFLSESASEQVSDVRVHFAESDDVDAGPSSDTERPVRGRISTPFLSESASARVSCARVQFAESADVDAEPSSGTERPVRGRISTPFLSESASEQVSDVRVHFAEADDVDEVPSSGTERPVRGRISMPFVSQTSTEQLSDARVHFAESADVDETPSSGTERPVRGRISTPFLSESASEQVSDARVHFAEADDVDEVPSSGTERPVRGRISTPFLSESVSEQVSDARVQFADADKMDEEPSSGIERPTRGRVSFPFVSDSASTQVSDARVHFGESADVDTEPSSDTERLVRGRILTPFVSETAAEHLSGARVHFAESADVEEEPSSGTERSVRGRIATPFVSETAAEQLSDAHGYYPSASEAQADSQREATMRSLRDRIATPFQADWQQDNVEADSKATVLQQQASMVAPEIQIVGDTQSIQKLPQSSSSPDKGVRFAATDSIAGAASIAPPSSSRSVCGRTPTGYVGDGAFPSQMSTEVATVSFAAGEHVLDAASISGPSTRSLRDRTPTGYICNEPSSVPVSDGRGVDVSDEAVHAASLGVRFLETAEVDVVPSSGTEHPVRGRISTPFVSESALEHVSDVREQFAESADVDEVPSSGTERPLRFGIFTPFVLEAAAEQLSGAKVQFAESADVDEVPSSGTERPLRGRISTPFVSEAAAEQFSDVRVHFAESAAVDEVPSSGTERPLRGRISTPFVSEAAAKQLSGASVQFAESADVDEVPSSGTERPVRSRISTPFMSEAAAEQLSGARVQFADADDVDEVLSSGTERPLRGRISTPFVSEAAAEQFSDVRVHFAESAAVDEVPSSGTERPLRGRISTPFVSEAAAKQLSGARAQFAESADVDEVPSSGTERPVRGRISTPFVSEAAAEQLSGARVQFAEVADVDEVPSSGTERPLRGRISTPFVPEAAAEQLSGSRVQFASDDVDEVPSSGTERSLCGRIATPFVSEAAAEQLSGARVQFAESADVDEVPSSGTERPTRGRISTPFVSEAAAEQLSGARVHFAESADVDEVPSSGTERSLRGRISTPFVSEAAAEQLSGARVHFAESADVDEVPSSGTERPLRGRISTPFVSEAAAEQLSGARVQFAESADVDEVLSSGTERPVRSRISTPFVSEAAAEQLSGARVQFAESADVDEVPSSGTERPLRGRILTPFVSEAAAEQFSGSREQLAEADDVDEVPSSGIERPVRGRISTPFVSESDAAQFSDGMDLAVAGAMDAERSLRDRIATPFLSYSQSSSKTVQFSDPAAIEVSGTLSAERICRDRVATPFMSSDALQHWTADQGVDADTRTVSFQQHADTDVVEISPVGEMRPIRRNSGDKSFRSAAAETKADTEVVEISLVGEMEPLKRNSGDKGVRFAAADSIAESASIASPNSRPSVRGRTPTGYVDAGAFPGQMSTEVATVSFAAGETVLEFDPGSVFTSRTSFTPTGFSHSDGSTSDGGVDTPPLCRESTSHRVGDNPPLTLNGSFRNRLSETEIGSIRLAAVAGAKAAAKLAAAEAAKSKKQRQGVSFSAGEECIVEPGSTAETGGSRSIRERKPKGFARDPDDLAKAVSFAAGESVVPAASSPAHGAASNLRDRTPTGFIHMKDLAAASGGGSDSSPASPVGGTRTVTFRQCLSLVEFDDFSEECSVPQDERSVRFMDREAEPVAAREDQGIASADSAPLMNLAAESDSQSGSRSSSAGAKRRHPRRDAPDSGDNVSDAETVSSASSRNPRSRMNTPFMSAASWGYEVGVPPTSEAPSEGSAAGSTGRSLRRHSKGFSGTMDSSVVSSGSERNLIKQVSMESKIEREICERVRLNAQRQAREERCEHLGCDVPPMGLTLQRVASVDGGNPEAYLDNRIVSGAVKDSALLRNTLRKLTFFETFDDHALHALIDAMDVYEFQDGDKAVRQGDTDGTHFFVVAEGEFYVVRDGVKRCYIGPGGSFGESVLLLFGERNATVCAQGRARAYGLEGMAVRDLLRDQYEQRREHVIQAVDEVLSSDKCDILSRLNAYQLQSLYDQVEMQSFEKGATITREGPGELTEVLVLLKGVVSMSAQGVKLGILPQYMLIGDRSLVFKEQPTTLVAEQGHAEVLVLKRSLLDTIFGDSLPHVLMKNRLLYVLGQHVVCSRLHEEQREAVASRYQIQTLCPGSECDLEDVRLVSCLQGEVEMYLLEDDQESPQIRRFSGAVTSIFGEENLGRDKPLTLRVRALVASSLAIWRSQELDRILAFNDLDFALEQDDKVRGLQSTFIFSTLSKQQLQRLAKALDTQLVRAGERIFSQGDQGTHFYIIRSGLVLVEIDGRKIRTQGIGDYFGERALLYSEQRSASVTVAEDGELWKMDKETFQEILGGMGPCLDYLTARVSLQDTNLTFEDLEYIRVIGRGGFGVVKMVRAKKTHVRYALKCVRKKDVVVKGVQDALVSERSIMAEVDHPFIIKFVRSFCNKSRVYFLMELVSGGELLDVLDTIGLLKHPQAMFYTASILLALEFLHARRIAYLDLKSENCLIDHQGFLKLIDFGIARRITSTRYGPLKGTPMFMAPEMILGKGHTTVADLWSLGVCLYEFVVGEFPFAKGCKNHGQIFHEILRAELHFPSWLLNGDKQSRSEAIISLIRALLTRDPKKRLGAGVEGYITLKAHPFFHGLCWEKLLGREVKPPFVPIKETYAEDKEDALSGKSSMDDELPSVADEEAECERLDDDRWEDPEP</sequence>
<feature type="non-terminal residue" evidence="23">
    <location>
        <position position="3834"/>
    </location>
</feature>
<dbReference type="InterPro" id="IPR017441">
    <property type="entry name" value="Protein_kinase_ATP_BS"/>
</dbReference>
<dbReference type="PROSITE" id="PS50011">
    <property type="entry name" value="PROTEIN_KINASE_DOM"/>
    <property type="match status" value="1"/>
</dbReference>
<feature type="non-terminal residue" evidence="23">
    <location>
        <position position="1"/>
    </location>
</feature>
<keyword evidence="12" id="KW-0460">Magnesium</keyword>
<evidence type="ECO:0000256" key="1">
    <source>
        <dbReference type="ARBA" id="ARBA00001946"/>
    </source>
</evidence>
<evidence type="ECO:0000256" key="5">
    <source>
        <dbReference type="ARBA" id="ARBA00022527"/>
    </source>
</evidence>
<feature type="domain" description="Cyclic nucleotide-binding" evidence="21">
    <location>
        <begin position="3134"/>
        <end position="3236"/>
    </location>
</feature>
<dbReference type="PANTHER" id="PTHR24353">
    <property type="entry name" value="CYCLIC NUCLEOTIDE-DEPENDENT PROTEIN KINASE"/>
    <property type="match status" value="1"/>
</dbReference>
<evidence type="ECO:0000313" key="23">
    <source>
        <dbReference type="EMBL" id="CAE8639921.1"/>
    </source>
</evidence>
<evidence type="ECO:0000256" key="13">
    <source>
        <dbReference type="ARBA" id="ARBA00022992"/>
    </source>
</evidence>
<keyword evidence="6" id="KW-0140">cGMP</keyword>
<feature type="region of interest" description="Disordered" evidence="19">
    <location>
        <begin position="779"/>
        <end position="798"/>
    </location>
</feature>
<gene>
    <name evidence="23" type="ORF">PGLA1383_LOCUS54902</name>
</gene>
<dbReference type="PANTHER" id="PTHR24353:SF37">
    <property type="entry name" value="CAMP-DEPENDENT PROTEIN KINASE CATALYTIC SUBUNIT PRKX"/>
    <property type="match status" value="1"/>
</dbReference>
<dbReference type="InterPro" id="IPR000595">
    <property type="entry name" value="cNMP-bd_dom"/>
</dbReference>
<comment type="catalytic activity">
    <reaction evidence="16">
        <text>L-seryl-[protein] + ATP = O-phospho-L-seryl-[protein] + ADP + H(+)</text>
        <dbReference type="Rhea" id="RHEA:17989"/>
        <dbReference type="Rhea" id="RHEA-COMP:9863"/>
        <dbReference type="Rhea" id="RHEA-COMP:11604"/>
        <dbReference type="ChEBI" id="CHEBI:15378"/>
        <dbReference type="ChEBI" id="CHEBI:29999"/>
        <dbReference type="ChEBI" id="CHEBI:30616"/>
        <dbReference type="ChEBI" id="CHEBI:83421"/>
        <dbReference type="ChEBI" id="CHEBI:456216"/>
        <dbReference type="EC" id="2.7.11.12"/>
    </reaction>
</comment>
<feature type="domain" description="Protein kinase" evidence="20">
    <location>
        <begin position="3504"/>
        <end position="3769"/>
    </location>
</feature>
<feature type="compositionally biased region" description="Polar residues" evidence="19">
    <location>
        <begin position="594"/>
        <end position="603"/>
    </location>
</feature>
<feature type="binding site" evidence="17">
    <location>
        <position position="3543"/>
    </location>
    <ligand>
        <name>ATP</name>
        <dbReference type="ChEBI" id="CHEBI:30616"/>
    </ligand>
</feature>
<dbReference type="Gene3D" id="2.60.120.10">
    <property type="entry name" value="Jelly Rolls"/>
    <property type="match status" value="3"/>
</dbReference>
<evidence type="ECO:0000256" key="6">
    <source>
        <dbReference type="ARBA" id="ARBA00022535"/>
    </source>
</evidence>
<feature type="region of interest" description="Disordered" evidence="19">
    <location>
        <begin position="1122"/>
        <end position="1148"/>
    </location>
</feature>
<dbReference type="SUPFAM" id="SSF56112">
    <property type="entry name" value="Protein kinase-like (PK-like)"/>
    <property type="match status" value="1"/>
</dbReference>
<dbReference type="InterPro" id="IPR018488">
    <property type="entry name" value="cNMP-bd_CS"/>
</dbReference>
<dbReference type="PROSITE" id="PS00889">
    <property type="entry name" value="CNMP_BINDING_2"/>
    <property type="match status" value="1"/>
</dbReference>
<feature type="region of interest" description="Disordered" evidence="19">
    <location>
        <begin position="3797"/>
        <end position="3834"/>
    </location>
</feature>
<dbReference type="EC" id="2.7.11.12" evidence="3"/>
<feature type="domain" description="Cyclic nucleotide-binding" evidence="21">
    <location>
        <begin position="3009"/>
        <end position="3125"/>
    </location>
</feature>
<evidence type="ECO:0000256" key="12">
    <source>
        <dbReference type="ARBA" id="ARBA00022842"/>
    </source>
</evidence>
<evidence type="ECO:0000259" key="20">
    <source>
        <dbReference type="PROSITE" id="PS50011"/>
    </source>
</evidence>
<dbReference type="Proteomes" id="UP000654075">
    <property type="component" value="Unassembled WGS sequence"/>
</dbReference>
<keyword evidence="10" id="KW-0418">Kinase</keyword>
<evidence type="ECO:0000256" key="7">
    <source>
        <dbReference type="ARBA" id="ARBA00022679"/>
    </source>
</evidence>
<feature type="domain" description="AGC-kinase C-terminal" evidence="22">
    <location>
        <begin position="3770"/>
        <end position="3834"/>
    </location>
</feature>
<feature type="coiled-coil region" evidence="18">
    <location>
        <begin position="140"/>
        <end position="174"/>
    </location>
</feature>